<dbReference type="SUPFAM" id="SSF82171">
    <property type="entry name" value="DPP6 N-terminal domain-like"/>
    <property type="match status" value="1"/>
</dbReference>
<name>A0A2N3HW83_9BACT</name>
<dbReference type="PANTHER" id="PTHR30329:SF21">
    <property type="entry name" value="LIPOPROTEIN YIAD-RELATED"/>
    <property type="match status" value="1"/>
</dbReference>
<keyword evidence="7" id="KW-1185">Reference proteome</keyword>
<dbReference type="PROSITE" id="PS51123">
    <property type="entry name" value="OMPA_2"/>
    <property type="match status" value="1"/>
</dbReference>
<evidence type="ECO:0000259" key="5">
    <source>
        <dbReference type="PROSITE" id="PS51123"/>
    </source>
</evidence>
<dbReference type="Pfam" id="PF07676">
    <property type="entry name" value="PD40"/>
    <property type="match status" value="2"/>
</dbReference>
<dbReference type="Gene3D" id="3.30.1330.60">
    <property type="entry name" value="OmpA-like domain"/>
    <property type="match status" value="1"/>
</dbReference>
<evidence type="ECO:0000256" key="1">
    <source>
        <dbReference type="ARBA" id="ARBA00004442"/>
    </source>
</evidence>
<reference evidence="6 7" key="1">
    <citation type="journal article" date="2017" name="Front. Microbiol.">
        <title>Labilibaculum manganireducens gen. nov., sp. nov. and Labilibaculum filiforme sp. nov., Novel Bacteroidetes Isolated from Subsurface Sediments of the Baltic Sea.</title>
        <authorList>
            <person name="Vandieken V."/>
            <person name="Marshall I.P."/>
            <person name="Niemann H."/>
            <person name="Engelen B."/>
            <person name="Cypionka H."/>
        </authorList>
    </citation>
    <scope>NUCLEOTIDE SEQUENCE [LARGE SCALE GENOMIC DNA]</scope>
    <source>
        <strain evidence="6 7">59.16B</strain>
    </source>
</reference>
<dbReference type="AlphaFoldDB" id="A0A2N3HW83"/>
<evidence type="ECO:0000313" key="6">
    <source>
        <dbReference type="EMBL" id="PKQ62330.1"/>
    </source>
</evidence>
<dbReference type="InterPro" id="IPR050330">
    <property type="entry name" value="Bact_OuterMem_StrucFunc"/>
</dbReference>
<dbReference type="InterPro" id="IPR006664">
    <property type="entry name" value="OMP_bac"/>
</dbReference>
<organism evidence="6 7">
    <name type="scientific">Labilibaculum filiforme</name>
    <dbReference type="NCBI Taxonomy" id="1940526"/>
    <lineage>
        <taxon>Bacteria</taxon>
        <taxon>Pseudomonadati</taxon>
        <taxon>Bacteroidota</taxon>
        <taxon>Bacteroidia</taxon>
        <taxon>Marinilabiliales</taxon>
        <taxon>Marinifilaceae</taxon>
        <taxon>Labilibaculum</taxon>
    </lineage>
</organism>
<dbReference type="EMBL" id="MVDD01000009">
    <property type="protein sequence ID" value="PKQ62330.1"/>
    <property type="molecule type" value="Genomic_DNA"/>
</dbReference>
<evidence type="ECO:0000256" key="2">
    <source>
        <dbReference type="ARBA" id="ARBA00023136"/>
    </source>
</evidence>
<accession>A0A2N3HW83</accession>
<comment type="caution">
    <text evidence="6">The sequence shown here is derived from an EMBL/GenBank/DDBJ whole genome shotgun (WGS) entry which is preliminary data.</text>
</comment>
<sequence>MRKLTRTILFLGILFTNFSVGAQLLEKANKHFDSFSYQEAVELYEIIWQKDSSNLNIAKQLANSYRLVNNTEKSEQWYARLIKTEIAESEDYLHYSRALQSNMKYSEAKLWMEKYLENSNTPNQDVIDLGGIAKLKENSLKVNVEPISANSEASDFGVAYYRNDVVFSSAREKTSLIKRNHLWNNQNYLRLYQAHVGDEGNLLNASLFSKNLTTNLHDGPVCFTNSGDEMFLTRNYLSSSKRAKRNNQGVVSIKLYHCNKEGDDWSAPELLSINLDGYSTGHPALAADGKSLYFISDRPGGFGGTDLYVSTKIESGWSEPKNLGDKINTPENEMFPFVDGTNKLFFASKGHLGFGGLDIFSIDLNDSNSKPLNLGSPINSAKDDFNLILKKGSGYFASNRLKGESYDDIYYFTLLSRTIKGQVFNAETKEILGNTKVSLIDKTGKLSEVITDSDGKFLFEITKIDNYQLRSEKKYFFDGEGAIPASELRRNAELNQLIYQIPDRELLLDGIVVYQEDQFPVDNVNVSIKNKMSAEIIDLTTDANGKFSVTLLRDIDYIIEYHKKGILGKSRKLSTHEVIGNKLFAKEEVDKVQVGKVFVLDNIFYDVNKSNIRIDAAFELDKLVVVMTDNPSLKIELSSHTDSRGSDSYNMALSKRRAIEAVEYIVSKGISPDRLKAKGYGETKLINRCANGVTCSKEEHQANRRTEVKILEM</sequence>
<keyword evidence="2 4" id="KW-0472">Membrane</keyword>
<dbReference type="InterPro" id="IPR011990">
    <property type="entry name" value="TPR-like_helical_dom_sf"/>
</dbReference>
<comment type="subcellular location">
    <subcellularLocation>
        <location evidence="1">Cell outer membrane</location>
    </subcellularLocation>
</comment>
<dbReference type="GO" id="GO:0009279">
    <property type="term" value="C:cell outer membrane"/>
    <property type="evidence" value="ECO:0007669"/>
    <property type="project" value="UniProtKB-SubCell"/>
</dbReference>
<dbReference type="RefSeq" id="WP_101261984.1">
    <property type="nucleotide sequence ID" value="NZ_MVDD01000009.1"/>
</dbReference>
<dbReference type="PRINTS" id="PR01021">
    <property type="entry name" value="OMPADOMAIN"/>
</dbReference>
<dbReference type="PANTHER" id="PTHR30329">
    <property type="entry name" value="STATOR ELEMENT OF FLAGELLAR MOTOR COMPLEX"/>
    <property type="match status" value="1"/>
</dbReference>
<dbReference type="OrthoDB" id="1488841at2"/>
<dbReference type="Proteomes" id="UP000233535">
    <property type="component" value="Unassembled WGS sequence"/>
</dbReference>
<dbReference type="SUPFAM" id="SSF48452">
    <property type="entry name" value="TPR-like"/>
    <property type="match status" value="1"/>
</dbReference>
<evidence type="ECO:0000256" key="3">
    <source>
        <dbReference type="ARBA" id="ARBA00023237"/>
    </source>
</evidence>
<dbReference type="SUPFAM" id="SSF49478">
    <property type="entry name" value="Cna protein B-type domain"/>
    <property type="match status" value="2"/>
</dbReference>
<dbReference type="Gene3D" id="1.25.40.10">
    <property type="entry name" value="Tetratricopeptide repeat domain"/>
    <property type="match status" value="1"/>
</dbReference>
<dbReference type="InterPro" id="IPR011659">
    <property type="entry name" value="WD40"/>
</dbReference>
<proteinExistence type="predicted"/>
<keyword evidence="3" id="KW-0998">Cell outer membrane</keyword>
<dbReference type="InterPro" id="IPR006665">
    <property type="entry name" value="OmpA-like"/>
</dbReference>
<feature type="domain" description="OmpA-like" evidence="5">
    <location>
        <begin position="594"/>
        <end position="713"/>
    </location>
</feature>
<evidence type="ECO:0000313" key="7">
    <source>
        <dbReference type="Proteomes" id="UP000233535"/>
    </source>
</evidence>
<dbReference type="Pfam" id="PF00691">
    <property type="entry name" value="OmpA"/>
    <property type="match status" value="1"/>
</dbReference>
<evidence type="ECO:0000256" key="4">
    <source>
        <dbReference type="PROSITE-ProRule" id="PRU00473"/>
    </source>
</evidence>
<dbReference type="CDD" id="cd07185">
    <property type="entry name" value="OmpA_C-like"/>
    <property type="match status" value="1"/>
</dbReference>
<protein>
    <recommendedName>
        <fullName evidence="5">OmpA-like domain-containing protein</fullName>
    </recommendedName>
</protein>
<dbReference type="SUPFAM" id="SSF103088">
    <property type="entry name" value="OmpA-like"/>
    <property type="match status" value="1"/>
</dbReference>
<dbReference type="InterPro" id="IPR036737">
    <property type="entry name" value="OmpA-like_sf"/>
</dbReference>
<gene>
    <name evidence="6" type="ORF">BZG02_13560</name>
</gene>